<evidence type="ECO:0000313" key="2">
    <source>
        <dbReference type="Proteomes" id="UP000009282"/>
    </source>
</evidence>
<gene>
    <name evidence="1" type="ordered locus">GNIT_2898</name>
</gene>
<dbReference type="KEGG" id="gni:GNIT_2898"/>
<proteinExistence type="predicted"/>
<organism evidence="1 2">
    <name type="scientific">Glaciecola nitratireducens (strain JCM 12485 / KCTC 12276 / FR1064)</name>
    <dbReference type="NCBI Taxonomy" id="1085623"/>
    <lineage>
        <taxon>Bacteria</taxon>
        <taxon>Pseudomonadati</taxon>
        <taxon>Pseudomonadota</taxon>
        <taxon>Gammaproteobacteria</taxon>
        <taxon>Alteromonadales</taxon>
        <taxon>Alteromonadaceae</taxon>
        <taxon>Brumicola</taxon>
    </lineage>
</organism>
<evidence type="ECO:0000313" key="1">
    <source>
        <dbReference type="EMBL" id="AEP30995.1"/>
    </source>
</evidence>
<protein>
    <submittedName>
        <fullName evidence="1">Uncharacterized protein</fullName>
    </submittedName>
</protein>
<dbReference type="HOGENOM" id="CLU_2861412_0_0_6"/>
<dbReference type="RefSeq" id="WP_014109868.1">
    <property type="nucleotide sequence ID" value="NC_016041.1"/>
</dbReference>
<dbReference type="AlphaFoldDB" id="G4QMR2"/>
<sequence>MNNNLNKTKVLSVAQQLEVFGGVSITSDHEALSGPASDCNMNSRKSAIFSTPNDLYVPPPCIKY</sequence>
<dbReference type="Proteomes" id="UP000009282">
    <property type="component" value="Chromosome"/>
</dbReference>
<reference evidence="1" key="1">
    <citation type="journal article" date="2011" name="J. Bacteriol.">
        <title>Complete genome sequence of seawater bacterium Glaciecola nitratireducens FR1064T.</title>
        <authorList>
            <person name="Bian F."/>
            <person name="Qin Q.L."/>
            <person name="Xie B.B."/>
            <person name="Shu Y.L."/>
            <person name="Zhang X.Y."/>
            <person name="Yu Y."/>
            <person name="Chen B."/>
            <person name="Chen X.L."/>
            <person name="Zhou B.C."/>
            <person name="Zhang Y.Z."/>
        </authorList>
    </citation>
    <scope>NUCLEOTIDE SEQUENCE [LARGE SCALE GENOMIC DNA]</scope>
    <source>
        <strain evidence="1">FR1064</strain>
    </source>
</reference>
<accession>G4QMR2</accession>
<name>G4QMR2_GLANF</name>
<dbReference type="EMBL" id="CP003060">
    <property type="protein sequence ID" value="AEP30995.1"/>
    <property type="molecule type" value="Genomic_DNA"/>
</dbReference>
<keyword evidence="2" id="KW-1185">Reference proteome</keyword>